<dbReference type="EMBL" id="JUFZ01000009">
    <property type="protein sequence ID" value="KIC13057.1"/>
    <property type="molecule type" value="Genomic_DNA"/>
</dbReference>
<name>A0A0C1HFR0_9NEIS</name>
<gene>
    <name evidence="1" type="ORF">MCC93_02370</name>
</gene>
<sequence length="45" mass="5324">MAKRLTPRHPNSISPINKKVVPFGWQYIRSSENLFSDDLYLFKTQ</sequence>
<dbReference type="AlphaFoldDB" id="A0A0C1HFR0"/>
<proteinExistence type="predicted"/>
<reference evidence="1 2" key="1">
    <citation type="submission" date="2014-12" db="EMBL/GenBank/DDBJ databases">
        <title>Genome sequence of Morococcus cerebrosus.</title>
        <authorList>
            <person name="Shin S.-K."/>
            <person name="Yi H."/>
        </authorList>
    </citation>
    <scope>NUCLEOTIDE SEQUENCE [LARGE SCALE GENOMIC DNA]</scope>
    <source>
        <strain evidence="1 2">CIP 81.93</strain>
    </source>
</reference>
<evidence type="ECO:0000313" key="2">
    <source>
        <dbReference type="Proteomes" id="UP000031390"/>
    </source>
</evidence>
<organism evidence="1 2">
    <name type="scientific">Morococcus cerebrosus</name>
    <dbReference type="NCBI Taxonomy" id="1056807"/>
    <lineage>
        <taxon>Bacteria</taxon>
        <taxon>Pseudomonadati</taxon>
        <taxon>Pseudomonadota</taxon>
        <taxon>Betaproteobacteria</taxon>
        <taxon>Neisseriales</taxon>
        <taxon>Neisseriaceae</taxon>
        <taxon>Morococcus</taxon>
    </lineage>
</organism>
<dbReference type="Proteomes" id="UP000031390">
    <property type="component" value="Unassembled WGS sequence"/>
</dbReference>
<accession>A0A0C1HFR0</accession>
<comment type="caution">
    <text evidence="1">The sequence shown here is derived from an EMBL/GenBank/DDBJ whole genome shotgun (WGS) entry which is preliminary data.</text>
</comment>
<protein>
    <submittedName>
        <fullName evidence="1">Uncharacterized protein</fullName>
    </submittedName>
</protein>
<evidence type="ECO:0000313" key="1">
    <source>
        <dbReference type="EMBL" id="KIC13057.1"/>
    </source>
</evidence>